<reference evidence="3 4" key="1">
    <citation type="submission" date="2021-09" db="EMBL/GenBank/DDBJ databases">
        <title>Genomic insights and catalytic innovation underlie evolution of tropane alkaloids biosynthesis.</title>
        <authorList>
            <person name="Wang Y.-J."/>
            <person name="Tian T."/>
            <person name="Huang J.-P."/>
            <person name="Huang S.-X."/>
        </authorList>
    </citation>
    <scope>NUCLEOTIDE SEQUENCE [LARGE SCALE GENOMIC DNA]</scope>
    <source>
        <strain evidence="3">KIB-2018</strain>
        <tissue evidence="3">Leaf</tissue>
    </source>
</reference>
<feature type="domain" description="Retrotransposon Copia-like N-terminal" evidence="2">
    <location>
        <begin position="17"/>
        <end position="64"/>
    </location>
</feature>
<evidence type="ECO:0000313" key="3">
    <source>
        <dbReference type="EMBL" id="KAJ8748501.1"/>
    </source>
</evidence>
<dbReference type="Pfam" id="PF03732">
    <property type="entry name" value="Retrotrans_gag"/>
    <property type="match status" value="1"/>
</dbReference>
<accession>A0AAV8S8X2</accession>
<dbReference type="InterPro" id="IPR005162">
    <property type="entry name" value="Retrotrans_gag_dom"/>
</dbReference>
<dbReference type="AlphaFoldDB" id="A0AAV8S8X2"/>
<dbReference type="PANTHER" id="PTHR37610">
    <property type="entry name" value="CCHC-TYPE DOMAIN-CONTAINING PROTEIN"/>
    <property type="match status" value="1"/>
</dbReference>
<name>A0AAV8S8X2_9ROSI</name>
<proteinExistence type="predicted"/>
<organism evidence="3 4">
    <name type="scientific">Erythroxylum novogranatense</name>
    <dbReference type="NCBI Taxonomy" id="1862640"/>
    <lineage>
        <taxon>Eukaryota</taxon>
        <taxon>Viridiplantae</taxon>
        <taxon>Streptophyta</taxon>
        <taxon>Embryophyta</taxon>
        <taxon>Tracheophyta</taxon>
        <taxon>Spermatophyta</taxon>
        <taxon>Magnoliopsida</taxon>
        <taxon>eudicotyledons</taxon>
        <taxon>Gunneridae</taxon>
        <taxon>Pentapetalae</taxon>
        <taxon>rosids</taxon>
        <taxon>fabids</taxon>
        <taxon>Malpighiales</taxon>
        <taxon>Erythroxylaceae</taxon>
        <taxon>Erythroxylum</taxon>
    </lineage>
</organism>
<feature type="domain" description="Retrotransposon gag" evidence="1">
    <location>
        <begin position="83"/>
        <end position="192"/>
    </location>
</feature>
<evidence type="ECO:0000259" key="1">
    <source>
        <dbReference type="Pfam" id="PF03732"/>
    </source>
</evidence>
<dbReference type="InterPro" id="IPR029472">
    <property type="entry name" value="Copia-like_N"/>
</dbReference>
<dbReference type="Proteomes" id="UP001159364">
    <property type="component" value="Linkage Group LG12"/>
</dbReference>
<gene>
    <name evidence="3" type="ORF">K2173_003399</name>
</gene>
<dbReference type="Pfam" id="PF14244">
    <property type="entry name" value="Retrotran_gag_3"/>
    <property type="match status" value="1"/>
</dbReference>
<protein>
    <recommendedName>
        <fullName evidence="5">Retrotransposon Copia-like N-terminal domain-containing protein</fullName>
    </recommendedName>
</protein>
<dbReference type="PANTHER" id="PTHR37610:SF55">
    <property type="entry name" value="RETROTRANSPOSON COPIA-LIKE N-TERMINAL DOMAIN-CONTAINING PROTEIN"/>
    <property type="match status" value="1"/>
</dbReference>
<evidence type="ECO:0000259" key="2">
    <source>
        <dbReference type="Pfam" id="PF14244"/>
    </source>
</evidence>
<comment type="caution">
    <text evidence="3">The sequence shown here is derived from an EMBL/GenBank/DDBJ whole genome shotgun (WGS) entry which is preliminary data.</text>
</comment>
<sequence length="407" mass="45889">MAYNTDPSHVSSPYYLHHNENPSLVLVTPPLSSLNYHHWPRAMRMALLSKNKLQFVDGTIPAPPIIDPLFHAWERCNNMVISWLNHSITPSIFNSVLWLDKASEIWIDLRERFSQGDLCRISDLQEEIYAFKQDDKTVTDYFTKLKILWDELLQFRPLPSCSCDTPFTCGAVTTARTYHNQDYVIRFLKGLNDSYSAVRSQILLMEPLPSINKVFSKVIQQERQLSLGASKVFVSNTVRSTGDSSRKSQSSYSSSSSTIDKRWCTFCQRLRHTIETCYKKNGYPSGSKPRPPVSRAHNVVSDELDDSMEDAKSVAAIPVGQSSSSSGVTLTQEQYDQLLTLLHSTTLVDKPSTSSMPHVTNHIMTDHASSCTLAASDGKSLPSLSIAKFSYWIVDTGLTILEDDWYN</sequence>
<evidence type="ECO:0008006" key="5">
    <source>
        <dbReference type="Google" id="ProtNLM"/>
    </source>
</evidence>
<evidence type="ECO:0000313" key="4">
    <source>
        <dbReference type="Proteomes" id="UP001159364"/>
    </source>
</evidence>
<keyword evidence="4" id="KW-1185">Reference proteome</keyword>
<dbReference type="EMBL" id="JAIWQS010000012">
    <property type="protein sequence ID" value="KAJ8748501.1"/>
    <property type="molecule type" value="Genomic_DNA"/>
</dbReference>